<dbReference type="Pfam" id="PF00293">
    <property type="entry name" value="NUDIX"/>
    <property type="match status" value="1"/>
</dbReference>
<organism evidence="6 7">
    <name type="scientific">Roseibium aestuarii</name>
    <dbReference type="NCBI Taxonomy" id="2600299"/>
    <lineage>
        <taxon>Bacteria</taxon>
        <taxon>Pseudomonadati</taxon>
        <taxon>Pseudomonadota</taxon>
        <taxon>Alphaproteobacteria</taxon>
        <taxon>Hyphomicrobiales</taxon>
        <taxon>Stappiaceae</taxon>
        <taxon>Roseibium</taxon>
    </lineage>
</organism>
<dbReference type="Gene3D" id="3.90.79.10">
    <property type="entry name" value="Nucleoside Triphosphate Pyrophosphohydrolase"/>
    <property type="match status" value="1"/>
</dbReference>
<sequence length="152" mass="17187">MFKNLFTVPDRLQIAALCYRVTNRRLEVLLVTTRDSGRWILPKGWPMMKKKGHRTAVIEAFEEAGVIGEAPRKEPYAQFASHKGVGGGLKVDTDVLVYLVEAKGQAETFPEAGERQLRWLSVDEAIALTDEEGARPILRQFLEEMRQKGRCS</sequence>
<keyword evidence="7" id="KW-1185">Reference proteome</keyword>
<dbReference type="CDD" id="cd04666">
    <property type="entry name" value="NUDIX_DIPP2_like_Nudt4"/>
    <property type="match status" value="1"/>
</dbReference>
<gene>
    <name evidence="6" type="ORF">ACFSC7_00750</name>
</gene>
<dbReference type="Proteomes" id="UP001597327">
    <property type="component" value="Unassembled WGS sequence"/>
</dbReference>
<dbReference type="EMBL" id="JBHUFA010000001">
    <property type="protein sequence ID" value="MFD1694033.1"/>
    <property type="molecule type" value="Genomic_DNA"/>
</dbReference>
<dbReference type="InterPro" id="IPR047198">
    <property type="entry name" value="DDP-like_NUDIX"/>
</dbReference>
<accession>A0ABW4JRH7</accession>
<keyword evidence="3 6" id="KW-0378">Hydrolase</keyword>
<evidence type="ECO:0000256" key="4">
    <source>
        <dbReference type="ARBA" id="ARBA00022842"/>
    </source>
</evidence>
<evidence type="ECO:0000256" key="2">
    <source>
        <dbReference type="ARBA" id="ARBA00022723"/>
    </source>
</evidence>
<reference evidence="7" key="1">
    <citation type="journal article" date="2019" name="Int. J. Syst. Evol. Microbiol.">
        <title>The Global Catalogue of Microorganisms (GCM) 10K type strain sequencing project: providing services to taxonomists for standard genome sequencing and annotation.</title>
        <authorList>
            <consortium name="The Broad Institute Genomics Platform"/>
            <consortium name="The Broad Institute Genome Sequencing Center for Infectious Disease"/>
            <person name="Wu L."/>
            <person name="Ma J."/>
        </authorList>
    </citation>
    <scope>NUCLEOTIDE SEQUENCE [LARGE SCALE GENOMIC DNA]</scope>
    <source>
        <strain evidence="7">JCM 3369</strain>
    </source>
</reference>
<dbReference type="PANTHER" id="PTHR12629">
    <property type="entry name" value="DIPHOSPHOINOSITOL POLYPHOSPHATE PHOSPHOHYDROLASE"/>
    <property type="match status" value="1"/>
</dbReference>
<protein>
    <submittedName>
        <fullName evidence="6">NUDIX hydrolase</fullName>
    </submittedName>
</protein>
<dbReference type="SUPFAM" id="SSF55811">
    <property type="entry name" value="Nudix"/>
    <property type="match status" value="1"/>
</dbReference>
<evidence type="ECO:0000313" key="6">
    <source>
        <dbReference type="EMBL" id="MFD1694033.1"/>
    </source>
</evidence>
<keyword evidence="4" id="KW-0460">Magnesium</keyword>
<dbReference type="GO" id="GO:0016787">
    <property type="term" value="F:hydrolase activity"/>
    <property type="evidence" value="ECO:0007669"/>
    <property type="project" value="UniProtKB-KW"/>
</dbReference>
<dbReference type="PANTHER" id="PTHR12629:SF0">
    <property type="entry name" value="DIPHOSPHOINOSITOL-POLYPHOSPHATE DIPHOSPHATASE"/>
    <property type="match status" value="1"/>
</dbReference>
<evidence type="ECO:0000259" key="5">
    <source>
        <dbReference type="PROSITE" id="PS51462"/>
    </source>
</evidence>
<evidence type="ECO:0000256" key="3">
    <source>
        <dbReference type="ARBA" id="ARBA00022801"/>
    </source>
</evidence>
<keyword evidence="2" id="KW-0479">Metal-binding</keyword>
<dbReference type="PROSITE" id="PS51462">
    <property type="entry name" value="NUDIX"/>
    <property type="match status" value="1"/>
</dbReference>
<dbReference type="RefSeq" id="WP_208998694.1">
    <property type="nucleotide sequence ID" value="NZ_JBHUFA010000001.1"/>
</dbReference>
<name>A0ABW4JRH7_9HYPH</name>
<dbReference type="InterPro" id="IPR015797">
    <property type="entry name" value="NUDIX_hydrolase-like_dom_sf"/>
</dbReference>
<comment type="cofactor">
    <cofactor evidence="1">
        <name>Mg(2+)</name>
        <dbReference type="ChEBI" id="CHEBI:18420"/>
    </cofactor>
</comment>
<comment type="caution">
    <text evidence="6">The sequence shown here is derived from an EMBL/GenBank/DDBJ whole genome shotgun (WGS) entry which is preliminary data.</text>
</comment>
<evidence type="ECO:0000313" key="7">
    <source>
        <dbReference type="Proteomes" id="UP001597327"/>
    </source>
</evidence>
<feature type="domain" description="Nudix hydrolase" evidence="5">
    <location>
        <begin position="9"/>
        <end position="142"/>
    </location>
</feature>
<evidence type="ECO:0000256" key="1">
    <source>
        <dbReference type="ARBA" id="ARBA00001946"/>
    </source>
</evidence>
<dbReference type="InterPro" id="IPR000086">
    <property type="entry name" value="NUDIX_hydrolase_dom"/>
</dbReference>
<proteinExistence type="predicted"/>